<feature type="non-terminal residue" evidence="1">
    <location>
        <position position="66"/>
    </location>
</feature>
<proteinExistence type="predicted"/>
<feature type="non-terminal residue" evidence="1">
    <location>
        <position position="1"/>
    </location>
</feature>
<gene>
    <name evidence="1" type="ORF">RFULGI_LOCUS13606</name>
</gene>
<reference evidence="1" key="1">
    <citation type="submission" date="2021-06" db="EMBL/GenBank/DDBJ databases">
        <authorList>
            <person name="Kallberg Y."/>
            <person name="Tangrot J."/>
            <person name="Rosling A."/>
        </authorList>
    </citation>
    <scope>NUCLEOTIDE SEQUENCE</scope>
    <source>
        <strain evidence="1">IN212</strain>
    </source>
</reference>
<accession>A0A9N9IV62</accession>
<evidence type="ECO:0000313" key="1">
    <source>
        <dbReference type="EMBL" id="CAG8751154.1"/>
    </source>
</evidence>
<organism evidence="1 2">
    <name type="scientific">Racocetra fulgida</name>
    <dbReference type="NCBI Taxonomy" id="60492"/>
    <lineage>
        <taxon>Eukaryota</taxon>
        <taxon>Fungi</taxon>
        <taxon>Fungi incertae sedis</taxon>
        <taxon>Mucoromycota</taxon>
        <taxon>Glomeromycotina</taxon>
        <taxon>Glomeromycetes</taxon>
        <taxon>Diversisporales</taxon>
        <taxon>Gigasporaceae</taxon>
        <taxon>Racocetra</taxon>
    </lineage>
</organism>
<protein>
    <submittedName>
        <fullName evidence="1">19545_t:CDS:1</fullName>
    </submittedName>
</protein>
<dbReference type="AlphaFoldDB" id="A0A9N9IV62"/>
<name>A0A9N9IV62_9GLOM</name>
<evidence type="ECO:0000313" key="2">
    <source>
        <dbReference type="Proteomes" id="UP000789396"/>
    </source>
</evidence>
<dbReference type="EMBL" id="CAJVPZ010036378">
    <property type="protein sequence ID" value="CAG8751154.1"/>
    <property type="molecule type" value="Genomic_DNA"/>
</dbReference>
<keyword evidence="2" id="KW-1185">Reference proteome</keyword>
<sequence>LNPNTGLCPFPPVDSSRLVDPQLIGSLLRLSRTVKSSATSLLRTCQVDFYSGQSPMDLHRFRGFIM</sequence>
<comment type="caution">
    <text evidence="1">The sequence shown here is derived from an EMBL/GenBank/DDBJ whole genome shotgun (WGS) entry which is preliminary data.</text>
</comment>
<dbReference type="Proteomes" id="UP000789396">
    <property type="component" value="Unassembled WGS sequence"/>
</dbReference>